<dbReference type="EMBL" id="CP091521">
    <property type="protein sequence ID" value="UOP05275.1"/>
    <property type="molecule type" value="Genomic_DNA"/>
</dbReference>
<organism evidence="3 4">
    <name type="scientific">Conchiformibius kuhniae</name>
    <dbReference type="NCBI Taxonomy" id="211502"/>
    <lineage>
        <taxon>Bacteria</taxon>
        <taxon>Pseudomonadati</taxon>
        <taxon>Pseudomonadota</taxon>
        <taxon>Betaproteobacteria</taxon>
        <taxon>Neisseriales</taxon>
        <taxon>Neisseriaceae</taxon>
        <taxon>Conchiformibius</taxon>
    </lineage>
</organism>
<name>A0A8T9MWQ3_9NEIS</name>
<dbReference type="SUPFAM" id="SSF51126">
    <property type="entry name" value="Pectin lyase-like"/>
    <property type="match status" value="1"/>
</dbReference>
<dbReference type="Proteomes" id="UP000831534">
    <property type="component" value="Chromosome"/>
</dbReference>
<evidence type="ECO:0000256" key="1">
    <source>
        <dbReference type="SAM" id="SignalP"/>
    </source>
</evidence>
<dbReference type="InterPro" id="IPR011050">
    <property type="entry name" value="Pectin_lyase_fold/virulence"/>
</dbReference>
<evidence type="ECO:0000313" key="3">
    <source>
        <dbReference type="EMBL" id="UOP05275.1"/>
    </source>
</evidence>
<sequence length="118" mass="12144">MQTHNMKLSATGKLLVSLSLAYLGTSAAAVAANIEAANGNTAVSQKGGVDIVNIAAPNQHGLSHNQFNKFNVAKEGAVLNNALQDGRSQLAGDLGKNTNLRDAAASVILNEVVSKNPH</sequence>
<dbReference type="InterPro" id="IPR012334">
    <property type="entry name" value="Pectin_lyas_fold"/>
</dbReference>
<keyword evidence="4" id="KW-1185">Reference proteome</keyword>
<dbReference type="Gene3D" id="2.160.20.10">
    <property type="entry name" value="Single-stranded right-handed beta-helix, Pectin lyase-like"/>
    <property type="match status" value="1"/>
</dbReference>
<accession>A0A8T9MWQ3</accession>
<reference evidence="3" key="1">
    <citation type="submission" date="2021-12" db="EMBL/GenBank/DDBJ databases">
        <authorList>
            <person name="Veyrier F.J."/>
        </authorList>
    </citation>
    <scope>NUCLEOTIDE SEQUENCE</scope>
    <source>
        <strain evidence="3">17694</strain>
    </source>
</reference>
<evidence type="ECO:0000259" key="2">
    <source>
        <dbReference type="Pfam" id="PF05860"/>
    </source>
</evidence>
<feature type="signal peptide" evidence="1">
    <location>
        <begin position="1"/>
        <end position="31"/>
    </location>
</feature>
<evidence type="ECO:0000313" key="4">
    <source>
        <dbReference type="Proteomes" id="UP000831534"/>
    </source>
</evidence>
<keyword evidence="1" id="KW-0732">Signal</keyword>
<dbReference type="InterPro" id="IPR008638">
    <property type="entry name" value="FhaB/CdiA-like_TPS"/>
</dbReference>
<protein>
    <submittedName>
        <fullName evidence="3">Filamentous hemagglutinin N-terminal domain-containing protein</fullName>
    </submittedName>
</protein>
<gene>
    <name evidence="3" type="ORF">LVJ77_03425</name>
</gene>
<dbReference type="Pfam" id="PF05860">
    <property type="entry name" value="TPS"/>
    <property type="match status" value="1"/>
</dbReference>
<reference evidence="3" key="2">
    <citation type="journal article" date="2022" name="Res Sq">
        <title>Evolution of multicellular longitudinally dividing oral cavity symbionts (Neisseriaceae).</title>
        <authorList>
            <person name="Nyongesa S."/>
            <person name="Weber P."/>
            <person name="Bernet E."/>
            <person name="Pullido F."/>
            <person name="Nieckarz M."/>
            <person name="Delaby M."/>
            <person name="Nieves C."/>
            <person name="Viehboeck T."/>
            <person name="Krause N."/>
            <person name="Rivera-Millot A."/>
            <person name="Nakamura A."/>
            <person name="Vischer N."/>
            <person name="VanNieuwenhze M."/>
            <person name="Brun Y."/>
            <person name="Cava F."/>
            <person name="Bulgheresi S."/>
            <person name="Veyrier F."/>
        </authorList>
    </citation>
    <scope>NUCLEOTIDE SEQUENCE</scope>
    <source>
        <strain evidence="3">17694</strain>
    </source>
</reference>
<feature type="domain" description="Filamentous haemagglutinin FhaB/tRNA nuclease CdiA-like TPS" evidence="2">
    <location>
        <begin position="37"/>
        <end position="116"/>
    </location>
</feature>
<proteinExistence type="predicted"/>
<dbReference type="AlphaFoldDB" id="A0A8T9MWQ3"/>
<feature type="chain" id="PRO_5035855337" evidence="1">
    <location>
        <begin position="32"/>
        <end position="118"/>
    </location>
</feature>